<proteinExistence type="predicted"/>
<dbReference type="SUPFAM" id="SSF53474">
    <property type="entry name" value="alpha/beta-Hydrolases"/>
    <property type="match status" value="1"/>
</dbReference>
<comment type="caution">
    <text evidence="3">The sequence shown here is derived from an EMBL/GenBank/DDBJ whole genome shotgun (WGS) entry which is preliminary data.</text>
</comment>
<dbReference type="EMBL" id="JBHSIV010000029">
    <property type="protein sequence ID" value="MFC5065016.1"/>
    <property type="molecule type" value="Genomic_DNA"/>
</dbReference>
<evidence type="ECO:0000259" key="2">
    <source>
        <dbReference type="Pfam" id="PF00561"/>
    </source>
</evidence>
<dbReference type="InterPro" id="IPR000073">
    <property type="entry name" value="AB_hydrolase_1"/>
</dbReference>
<dbReference type="Gene3D" id="3.40.50.1820">
    <property type="entry name" value="alpha/beta hydrolase"/>
    <property type="match status" value="1"/>
</dbReference>
<protein>
    <submittedName>
        <fullName evidence="3">Alpha/beta fold hydrolase</fullName>
    </submittedName>
</protein>
<sequence>MPLTAFTRGALRFDVTDRGPADADETVLLLHGFPQTSASWDPVAAHLHAAGLRTLAPDQRGYSPGARPAGRSAYRLEHLVDDAAALIESSGAGSVHVVGHDWGAVVAWALAAHRPELVRTVTGVSVPHPAAFVRALYAGPQLPHSWYIGAFQLPGLPEALLGDERRMAAVLQRGGQRRDAARRDAAALSGHLTGPVNWYRALPFAAPGYTQRPVQRPALQVWSDGDAFVTRAAIDNNPRFVRAPYRLEVLPGVSHWIPDEAPDELAAMVLAHIG</sequence>
<gene>
    <name evidence="3" type="ORF">ACFPBZ_22530</name>
</gene>
<dbReference type="Proteomes" id="UP001595947">
    <property type="component" value="Unassembled WGS sequence"/>
</dbReference>
<evidence type="ECO:0000256" key="1">
    <source>
        <dbReference type="ARBA" id="ARBA00022801"/>
    </source>
</evidence>
<dbReference type="Pfam" id="PF00561">
    <property type="entry name" value="Abhydrolase_1"/>
    <property type="match status" value="1"/>
</dbReference>
<dbReference type="PANTHER" id="PTHR43329">
    <property type="entry name" value="EPOXIDE HYDROLASE"/>
    <property type="match status" value="1"/>
</dbReference>
<organism evidence="3 4">
    <name type="scientific">Actinomycetospora atypica</name>
    <dbReference type="NCBI Taxonomy" id="1290095"/>
    <lineage>
        <taxon>Bacteria</taxon>
        <taxon>Bacillati</taxon>
        <taxon>Actinomycetota</taxon>
        <taxon>Actinomycetes</taxon>
        <taxon>Pseudonocardiales</taxon>
        <taxon>Pseudonocardiaceae</taxon>
        <taxon>Actinomycetospora</taxon>
    </lineage>
</organism>
<dbReference type="RefSeq" id="WP_378038354.1">
    <property type="nucleotide sequence ID" value="NZ_JBHSIV010000029.1"/>
</dbReference>
<reference evidence="4" key="1">
    <citation type="journal article" date="2019" name="Int. J. Syst. Evol. Microbiol.">
        <title>The Global Catalogue of Microorganisms (GCM) 10K type strain sequencing project: providing services to taxonomists for standard genome sequencing and annotation.</title>
        <authorList>
            <consortium name="The Broad Institute Genomics Platform"/>
            <consortium name="The Broad Institute Genome Sequencing Center for Infectious Disease"/>
            <person name="Wu L."/>
            <person name="Ma J."/>
        </authorList>
    </citation>
    <scope>NUCLEOTIDE SEQUENCE [LARGE SCALE GENOMIC DNA]</scope>
    <source>
        <strain evidence="4">CGMCC 4.7093</strain>
    </source>
</reference>
<dbReference type="GO" id="GO:0016787">
    <property type="term" value="F:hydrolase activity"/>
    <property type="evidence" value="ECO:0007669"/>
    <property type="project" value="UniProtKB-KW"/>
</dbReference>
<evidence type="ECO:0000313" key="3">
    <source>
        <dbReference type="EMBL" id="MFC5065016.1"/>
    </source>
</evidence>
<feature type="domain" description="AB hydrolase-1" evidence="2">
    <location>
        <begin position="26"/>
        <end position="262"/>
    </location>
</feature>
<dbReference type="PRINTS" id="PR00412">
    <property type="entry name" value="EPOXHYDRLASE"/>
</dbReference>
<evidence type="ECO:0000313" key="4">
    <source>
        <dbReference type="Proteomes" id="UP001595947"/>
    </source>
</evidence>
<dbReference type="InterPro" id="IPR029058">
    <property type="entry name" value="AB_hydrolase_fold"/>
</dbReference>
<name>A0ABV9YT21_9PSEU</name>
<keyword evidence="4" id="KW-1185">Reference proteome</keyword>
<accession>A0ABV9YT21</accession>
<keyword evidence="1 3" id="KW-0378">Hydrolase</keyword>
<dbReference type="InterPro" id="IPR000639">
    <property type="entry name" value="Epox_hydrolase-like"/>
</dbReference>